<dbReference type="SUPFAM" id="SSF55298">
    <property type="entry name" value="YjgF-like"/>
    <property type="match status" value="1"/>
</dbReference>
<dbReference type="STRING" id="118967.SAMN02745191_0784"/>
<dbReference type="GO" id="GO:0005829">
    <property type="term" value="C:cytosol"/>
    <property type="evidence" value="ECO:0007669"/>
    <property type="project" value="TreeGrafter"/>
</dbReference>
<dbReference type="CDD" id="cd00448">
    <property type="entry name" value="YjgF_YER057c_UK114_family"/>
    <property type="match status" value="1"/>
</dbReference>
<dbReference type="OrthoDB" id="9803101at2"/>
<dbReference type="PANTHER" id="PTHR11803">
    <property type="entry name" value="2-IMINOBUTANOATE/2-IMINOPROPANOATE DEAMINASE RIDA"/>
    <property type="match status" value="1"/>
</dbReference>
<proteinExistence type="inferred from homology"/>
<evidence type="ECO:0000313" key="3">
    <source>
        <dbReference type="Proteomes" id="UP000243297"/>
    </source>
</evidence>
<dbReference type="InterPro" id="IPR035959">
    <property type="entry name" value="RutC-like_sf"/>
</dbReference>
<gene>
    <name evidence="2" type="ORF">SAMN02745191_0784</name>
</gene>
<dbReference type="Proteomes" id="UP000243297">
    <property type="component" value="Unassembled WGS sequence"/>
</dbReference>
<dbReference type="EMBL" id="FUWY01000002">
    <property type="protein sequence ID" value="SJZ50880.1"/>
    <property type="molecule type" value="Genomic_DNA"/>
</dbReference>
<dbReference type="InterPro" id="IPR006056">
    <property type="entry name" value="RidA"/>
</dbReference>
<dbReference type="Gene3D" id="3.30.1330.40">
    <property type="entry name" value="RutC-like"/>
    <property type="match status" value="1"/>
</dbReference>
<dbReference type="PANTHER" id="PTHR11803:SF58">
    <property type="entry name" value="PROTEIN HMF1-RELATED"/>
    <property type="match status" value="1"/>
</dbReference>
<sequence length="124" mass="13530">MKEIVNTKNAPEAIGPYAQAIKVDGFLYTSGQLPIHPQSGVIEAKTIQEQATQVMENLNSILKESGFTLDDVIKTTCFLSTLDDFAAFNEVYGNYFTKTPARSCFAVLGIPKGALCEVEIIAHK</sequence>
<keyword evidence="3" id="KW-1185">Reference proteome</keyword>
<accession>A0A1T4L8H1</accession>
<protein>
    <submittedName>
        <fullName evidence="2">2-iminobutanoate/2-iminopropanoate deaminase</fullName>
    </submittedName>
</protein>
<evidence type="ECO:0000313" key="2">
    <source>
        <dbReference type="EMBL" id="SJZ50880.1"/>
    </source>
</evidence>
<comment type="similarity">
    <text evidence="1">Belongs to the RutC family.</text>
</comment>
<dbReference type="NCBIfam" id="TIGR00004">
    <property type="entry name" value="Rid family detoxifying hydrolase"/>
    <property type="match status" value="1"/>
</dbReference>
<name>A0A1T4L8H1_9FIRM</name>
<dbReference type="Pfam" id="PF01042">
    <property type="entry name" value="Ribonuc_L-PSP"/>
    <property type="match status" value="1"/>
</dbReference>
<dbReference type="InterPro" id="IPR006175">
    <property type="entry name" value="YjgF/YER057c/UK114"/>
</dbReference>
<dbReference type="FunFam" id="3.30.1330.40:FF:000001">
    <property type="entry name" value="L-PSP family endoribonuclease"/>
    <property type="match status" value="1"/>
</dbReference>
<dbReference type="GO" id="GO:0019239">
    <property type="term" value="F:deaminase activity"/>
    <property type="evidence" value="ECO:0007669"/>
    <property type="project" value="TreeGrafter"/>
</dbReference>
<organism evidence="2 3">
    <name type="scientific">Anaerorhabdus furcosa</name>
    <dbReference type="NCBI Taxonomy" id="118967"/>
    <lineage>
        <taxon>Bacteria</taxon>
        <taxon>Bacillati</taxon>
        <taxon>Bacillota</taxon>
        <taxon>Erysipelotrichia</taxon>
        <taxon>Erysipelotrichales</taxon>
        <taxon>Erysipelotrichaceae</taxon>
        <taxon>Anaerorhabdus</taxon>
    </lineage>
</organism>
<evidence type="ECO:0000256" key="1">
    <source>
        <dbReference type="ARBA" id="ARBA00010552"/>
    </source>
</evidence>
<reference evidence="3" key="1">
    <citation type="submission" date="2017-02" db="EMBL/GenBank/DDBJ databases">
        <authorList>
            <person name="Varghese N."/>
            <person name="Submissions S."/>
        </authorList>
    </citation>
    <scope>NUCLEOTIDE SEQUENCE [LARGE SCALE GENOMIC DNA]</scope>
    <source>
        <strain evidence="3">ATCC 25662</strain>
    </source>
</reference>
<dbReference type="RefSeq" id="WP_078711217.1">
    <property type="nucleotide sequence ID" value="NZ_FUWY01000002.1"/>
</dbReference>
<dbReference type="AlphaFoldDB" id="A0A1T4L8H1"/>